<protein>
    <submittedName>
        <fullName evidence="2">MaoC family dehydratase</fullName>
    </submittedName>
</protein>
<dbReference type="Pfam" id="PF01575">
    <property type="entry name" value="MaoC_dehydratas"/>
    <property type="match status" value="1"/>
</dbReference>
<dbReference type="Proteomes" id="UP001595607">
    <property type="component" value="Unassembled WGS sequence"/>
</dbReference>
<feature type="domain" description="MaoC-like" evidence="1">
    <location>
        <begin position="11"/>
        <end position="116"/>
    </location>
</feature>
<dbReference type="InterPro" id="IPR002539">
    <property type="entry name" value="MaoC-like_dom"/>
</dbReference>
<evidence type="ECO:0000313" key="3">
    <source>
        <dbReference type="Proteomes" id="UP001595607"/>
    </source>
</evidence>
<dbReference type="RefSeq" id="WP_189572743.1">
    <property type="nucleotide sequence ID" value="NZ_BMXU01000001.1"/>
</dbReference>
<dbReference type="Gene3D" id="3.10.129.10">
    <property type="entry name" value="Hotdog Thioesterase"/>
    <property type="match status" value="1"/>
</dbReference>
<organism evidence="2 3">
    <name type="scientific">Parvularcula lutaonensis</name>
    <dbReference type="NCBI Taxonomy" id="491923"/>
    <lineage>
        <taxon>Bacteria</taxon>
        <taxon>Pseudomonadati</taxon>
        <taxon>Pseudomonadota</taxon>
        <taxon>Alphaproteobacteria</taxon>
        <taxon>Parvularculales</taxon>
        <taxon>Parvularculaceae</taxon>
        <taxon>Parvularcula</taxon>
    </lineage>
</organism>
<dbReference type="EMBL" id="JBHRVA010000002">
    <property type="protein sequence ID" value="MFC3301549.1"/>
    <property type="molecule type" value="Genomic_DNA"/>
</dbReference>
<comment type="caution">
    <text evidence="2">The sequence shown here is derived from an EMBL/GenBank/DDBJ whole genome shotgun (WGS) entry which is preliminary data.</text>
</comment>
<evidence type="ECO:0000259" key="1">
    <source>
        <dbReference type="Pfam" id="PF01575"/>
    </source>
</evidence>
<dbReference type="PANTHER" id="PTHR43664">
    <property type="entry name" value="MONOAMINE OXIDASE-RELATED"/>
    <property type="match status" value="1"/>
</dbReference>
<evidence type="ECO:0000313" key="2">
    <source>
        <dbReference type="EMBL" id="MFC3301549.1"/>
    </source>
</evidence>
<name>A0ABV7M9Y0_9PROT</name>
<gene>
    <name evidence="2" type="ORF">ACFONP_02235</name>
</gene>
<dbReference type="CDD" id="cd03451">
    <property type="entry name" value="FkbR2"/>
    <property type="match status" value="1"/>
</dbReference>
<proteinExistence type="predicted"/>
<reference evidence="3" key="1">
    <citation type="journal article" date="2019" name="Int. J. Syst. Evol. Microbiol.">
        <title>The Global Catalogue of Microorganisms (GCM) 10K type strain sequencing project: providing services to taxonomists for standard genome sequencing and annotation.</title>
        <authorList>
            <consortium name="The Broad Institute Genomics Platform"/>
            <consortium name="The Broad Institute Genome Sequencing Center for Infectious Disease"/>
            <person name="Wu L."/>
            <person name="Ma J."/>
        </authorList>
    </citation>
    <scope>NUCLEOTIDE SEQUENCE [LARGE SCALE GENOMIC DNA]</scope>
    <source>
        <strain evidence="3">KCTC 22245</strain>
    </source>
</reference>
<sequence length="152" mass="16927">MPGLWFSEFEEGQVFEHEWTRTVTESDNMWFSMMTMNTQPLHIDRHKAAETEFGQPLVNSLFSLGLLVGMTVNDTTLNTTVANLGMEKVRFPAPLFHGDTVRAKTTVIGVRPSKSRPGQGIVTFLHELFKQDGTLVASCERAALMKAKPEGA</sequence>
<accession>A0ABV7M9Y0</accession>
<dbReference type="PANTHER" id="PTHR43664:SF1">
    <property type="entry name" value="BETA-METHYLMALYL-COA DEHYDRATASE"/>
    <property type="match status" value="1"/>
</dbReference>
<dbReference type="SUPFAM" id="SSF54637">
    <property type="entry name" value="Thioesterase/thiol ester dehydrase-isomerase"/>
    <property type="match status" value="1"/>
</dbReference>
<keyword evidence="3" id="KW-1185">Reference proteome</keyword>
<dbReference type="InterPro" id="IPR052342">
    <property type="entry name" value="MCH/BMMD"/>
</dbReference>
<dbReference type="InterPro" id="IPR029069">
    <property type="entry name" value="HotDog_dom_sf"/>
</dbReference>